<dbReference type="InterPro" id="IPR017853">
    <property type="entry name" value="GH"/>
</dbReference>
<organism evidence="3 4">
    <name type="scientific">Hevea brasiliensis</name>
    <name type="common">Para rubber tree</name>
    <name type="synonym">Siphonia brasiliensis</name>
    <dbReference type="NCBI Taxonomy" id="3981"/>
    <lineage>
        <taxon>Eukaryota</taxon>
        <taxon>Viridiplantae</taxon>
        <taxon>Streptophyta</taxon>
        <taxon>Embryophyta</taxon>
        <taxon>Tracheophyta</taxon>
        <taxon>Spermatophyta</taxon>
        <taxon>Magnoliopsida</taxon>
        <taxon>eudicotyledons</taxon>
        <taxon>Gunneridae</taxon>
        <taxon>Pentapetalae</taxon>
        <taxon>rosids</taxon>
        <taxon>fabids</taxon>
        <taxon>Malpighiales</taxon>
        <taxon>Euphorbiaceae</taxon>
        <taxon>Crotonoideae</taxon>
        <taxon>Micrandreae</taxon>
        <taxon>Hevea</taxon>
    </lineage>
</organism>
<dbReference type="AlphaFoldDB" id="A0A6A6N293"/>
<dbReference type="GO" id="GO:0008422">
    <property type="term" value="F:beta-glucosidase activity"/>
    <property type="evidence" value="ECO:0007669"/>
    <property type="project" value="TreeGrafter"/>
</dbReference>
<evidence type="ECO:0000313" key="4">
    <source>
        <dbReference type="Proteomes" id="UP000467840"/>
    </source>
</evidence>
<dbReference type="PANTHER" id="PTHR10353:SF323">
    <property type="entry name" value="LINAMARASE"/>
    <property type="match status" value="1"/>
</dbReference>
<comment type="caution">
    <text evidence="3">The sequence shown here is derived from an EMBL/GenBank/DDBJ whole genome shotgun (WGS) entry which is preliminary data.</text>
</comment>
<accession>A0A6A6N293</accession>
<dbReference type="SUPFAM" id="SSF51445">
    <property type="entry name" value="(Trans)glycosidases"/>
    <property type="match status" value="1"/>
</dbReference>
<comment type="similarity">
    <text evidence="1 2">Belongs to the glycosyl hydrolase 1 family.</text>
</comment>
<sequence>MFSVVGIKSNHGTDLLDRVPISPGILAVLLISLLAFTEPATILLDEEHDVPRNFSRGYFPEDFTFGVSTSAYQVEGEANKKGRGPSVWDIFARESSERIKDQSNGDVAVDFYNRYAAEQKGEIGITLFTFWFEPFSNSIADREAAKTALDFVDSYGEDGKLIGPQAYSPWFYIYPKGIRHLLNYTKDTYNNPVIYITENGVDEYNNETLSWQEGTLDDHRIQYYKTHLWNVLDPSRSTMLMSKVTLLGHLWITTNGILVILPDLVCTTWTTKIT</sequence>
<dbReference type="Proteomes" id="UP000467840">
    <property type="component" value="Chromosome 10"/>
</dbReference>
<evidence type="ECO:0008006" key="5">
    <source>
        <dbReference type="Google" id="ProtNLM"/>
    </source>
</evidence>
<keyword evidence="4" id="KW-1185">Reference proteome</keyword>
<dbReference type="EMBL" id="JAAGAX010000003">
    <property type="protein sequence ID" value="KAF2319454.1"/>
    <property type="molecule type" value="Genomic_DNA"/>
</dbReference>
<evidence type="ECO:0000313" key="3">
    <source>
        <dbReference type="EMBL" id="KAF2319454.1"/>
    </source>
</evidence>
<name>A0A6A6N293_HEVBR</name>
<proteinExistence type="inferred from homology"/>
<dbReference type="PANTHER" id="PTHR10353">
    <property type="entry name" value="GLYCOSYL HYDROLASE"/>
    <property type="match status" value="1"/>
</dbReference>
<reference evidence="3 4" key="1">
    <citation type="journal article" date="2020" name="Mol. Plant">
        <title>The Chromosome-Based Rubber Tree Genome Provides New Insights into Spurge Genome Evolution and Rubber Biosynthesis.</title>
        <authorList>
            <person name="Liu J."/>
            <person name="Shi C."/>
            <person name="Shi C.C."/>
            <person name="Li W."/>
            <person name="Zhang Q.J."/>
            <person name="Zhang Y."/>
            <person name="Li K."/>
            <person name="Lu H.F."/>
            <person name="Shi C."/>
            <person name="Zhu S.T."/>
            <person name="Xiao Z.Y."/>
            <person name="Nan H."/>
            <person name="Yue Y."/>
            <person name="Zhu X.G."/>
            <person name="Wu Y."/>
            <person name="Hong X.N."/>
            <person name="Fan G.Y."/>
            <person name="Tong Y."/>
            <person name="Zhang D."/>
            <person name="Mao C.L."/>
            <person name="Liu Y.L."/>
            <person name="Hao S.J."/>
            <person name="Liu W.Q."/>
            <person name="Lv M.Q."/>
            <person name="Zhang H.B."/>
            <person name="Liu Y."/>
            <person name="Hu-Tang G.R."/>
            <person name="Wang J.P."/>
            <person name="Wang J.H."/>
            <person name="Sun Y.H."/>
            <person name="Ni S.B."/>
            <person name="Chen W.B."/>
            <person name="Zhang X.C."/>
            <person name="Jiao Y.N."/>
            <person name="Eichler E.E."/>
            <person name="Li G.H."/>
            <person name="Liu X."/>
            <person name="Gao L.Z."/>
        </authorList>
    </citation>
    <scope>NUCLEOTIDE SEQUENCE [LARGE SCALE GENOMIC DNA]</scope>
    <source>
        <strain evidence="4">cv. GT1</strain>
        <tissue evidence="3">Leaf</tissue>
    </source>
</reference>
<dbReference type="Gene3D" id="3.20.20.80">
    <property type="entry name" value="Glycosidases"/>
    <property type="match status" value="2"/>
</dbReference>
<dbReference type="InterPro" id="IPR001360">
    <property type="entry name" value="Glyco_hydro_1"/>
</dbReference>
<gene>
    <name evidence="3" type="ORF">GH714_015989</name>
</gene>
<evidence type="ECO:0000256" key="1">
    <source>
        <dbReference type="ARBA" id="ARBA00010838"/>
    </source>
</evidence>
<dbReference type="GO" id="GO:0005975">
    <property type="term" value="P:carbohydrate metabolic process"/>
    <property type="evidence" value="ECO:0007669"/>
    <property type="project" value="InterPro"/>
</dbReference>
<evidence type="ECO:0000256" key="2">
    <source>
        <dbReference type="RuleBase" id="RU003690"/>
    </source>
</evidence>
<dbReference type="Pfam" id="PF00232">
    <property type="entry name" value="Glyco_hydro_1"/>
    <property type="match status" value="2"/>
</dbReference>
<protein>
    <recommendedName>
        <fullName evidence="5">Beta-glucosidase</fullName>
    </recommendedName>
</protein>